<feature type="transmembrane region" description="Helical" evidence="1">
    <location>
        <begin position="75"/>
        <end position="98"/>
    </location>
</feature>
<dbReference type="EMBL" id="MRZU01000003">
    <property type="protein sequence ID" value="OUJ19029.1"/>
    <property type="molecule type" value="Genomic_DNA"/>
</dbReference>
<dbReference type="Proteomes" id="UP000195137">
    <property type="component" value="Unassembled WGS sequence"/>
</dbReference>
<keyword evidence="3" id="KW-1185">Reference proteome</keyword>
<dbReference type="GO" id="GO:0005886">
    <property type="term" value="C:plasma membrane"/>
    <property type="evidence" value="ECO:0007669"/>
    <property type="project" value="UniProtKB-SubCell"/>
</dbReference>
<protein>
    <submittedName>
        <fullName evidence="2">ABC-type transport system permease involved in multi-copper enzyme maturation</fullName>
    </submittedName>
</protein>
<comment type="caution">
    <text evidence="2">The sequence shown here is derived from an EMBL/GenBank/DDBJ whole genome shotgun (WGS) entry which is preliminary data.</text>
</comment>
<organism evidence="2 3">
    <name type="scientific">Methanonatronarchaeum thermophilum</name>
    <dbReference type="NCBI Taxonomy" id="1927129"/>
    <lineage>
        <taxon>Archaea</taxon>
        <taxon>Methanobacteriati</taxon>
        <taxon>Methanobacteriota</taxon>
        <taxon>Methanonatronarchaeia</taxon>
        <taxon>Methanonatronarchaeales</taxon>
        <taxon>Methanonatronarchaeaceae</taxon>
        <taxon>Methanonatronarchaeum</taxon>
    </lineage>
</organism>
<dbReference type="PANTHER" id="PTHR43471:SF12">
    <property type="entry name" value="HYPOTHETICAL MEMBRANE PROTEIN, CONSERVED"/>
    <property type="match status" value="1"/>
</dbReference>
<feature type="transmembrane region" description="Helical" evidence="1">
    <location>
        <begin position="140"/>
        <end position="158"/>
    </location>
</feature>
<feature type="transmembrane region" description="Helical" evidence="1">
    <location>
        <begin position="185"/>
        <end position="209"/>
    </location>
</feature>
<dbReference type="AlphaFoldDB" id="A0A1Y3GCA7"/>
<sequence>MPEAMITLFGIEALHTIEGFLASYTYEFFWVVFIGIYFAYLGGGLIASEIEDRKMDLTLSNPVSRESVILQKVGALWAPLLILNLGFLAIVFIGTFLIGESIEIIPVLMVHLLSIPYLLACAGIGLVFSVFMRDVSSAQAGAVGVVFILWLIEGIVQMDPDFEWMAYLSPVHYYDVADILIRGEYAFVGAGILTFLFIALLAVSIVWFIKRDI</sequence>
<keyword evidence="1" id="KW-0472">Membrane</keyword>
<name>A0A1Y3GCA7_9EURY</name>
<dbReference type="PANTHER" id="PTHR43471">
    <property type="entry name" value="ABC TRANSPORTER PERMEASE"/>
    <property type="match status" value="1"/>
</dbReference>
<keyword evidence="1" id="KW-0812">Transmembrane</keyword>
<reference evidence="2 3" key="1">
    <citation type="submission" date="2016-12" db="EMBL/GenBank/DDBJ databases">
        <title>Discovery of methanogenic haloarchaea.</title>
        <authorList>
            <person name="Sorokin D.Y."/>
            <person name="Makarova K.S."/>
            <person name="Abbas B."/>
            <person name="Ferrer M."/>
            <person name="Golyshin P.N."/>
        </authorList>
    </citation>
    <scope>NUCLEOTIDE SEQUENCE [LARGE SCALE GENOMIC DNA]</scope>
    <source>
        <strain evidence="2">AMET1</strain>
    </source>
</reference>
<accession>A0A1Y3GCA7</accession>
<dbReference type="Pfam" id="PF12679">
    <property type="entry name" value="ABC2_membrane_2"/>
    <property type="match status" value="1"/>
</dbReference>
<evidence type="ECO:0000313" key="2">
    <source>
        <dbReference type="EMBL" id="OUJ19029.1"/>
    </source>
</evidence>
<feature type="transmembrane region" description="Helical" evidence="1">
    <location>
        <begin position="28"/>
        <end position="47"/>
    </location>
</feature>
<feature type="transmembrane region" description="Helical" evidence="1">
    <location>
        <begin position="104"/>
        <end position="128"/>
    </location>
</feature>
<evidence type="ECO:0000313" key="3">
    <source>
        <dbReference type="Proteomes" id="UP000195137"/>
    </source>
</evidence>
<keyword evidence="1" id="KW-1133">Transmembrane helix</keyword>
<dbReference type="GO" id="GO:0140359">
    <property type="term" value="F:ABC-type transporter activity"/>
    <property type="evidence" value="ECO:0007669"/>
    <property type="project" value="InterPro"/>
</dbReference>
<evidence type="ECO:0000256" key="1">
    <source>
        <dbReference type="SAM" id="Phobius"/>
    </source>
</evidence>
<gene>
    <name evidence="2" type="ORF">AMET1_0681</name>
</gene>
<proteinExistence type="predicted"/>